<dbReference type="InterPro" id="IPR045749">
    <property type="entry name" value="DUF6090"/>
</dbReference>
<dbReference type="Proteomes" id="UP001255246">
    <property type="component" value="Unassembled WGS sequence"/>
</dbReference>
<keyword evidence="3" id="KW-1185">Reference proteome</keyword>
<comment type="caution">
    <text evidence="2">The sequence shown here is derived from an EMBL/GenBank/DDBJ whole genome shotgun (WGS) entry which is preliminary data.</text>
</comment>
<keyword evidence="1" id="KW-1133">Transmembrane helix</keyword>
<organism evidence="2 3">
    <name type="scientific">Croceitalea rosinachiae</name>
    <dbReference type="NCBI Taxonomy" id="3075596"/>
    <lineage>
        <taxon>Bacteria</taxon>
        <taxon>Pseudomonadati</taxon>
        <taxon>Bacteroidota</taxon>
        <taxon>Flavobacteriia</taxon>
        <taxon>Flavobacteriales</taxon>
        <taxon>Flavobacteriaceae</taxon>
        <taxon>Croceitalea</taxon>
    </lineage>
</organism>
<feature type="transmembrane region" description="Helical" evidence="1">
    <location>
        <begin position="21"/>
        <end position="42"/>
    </location>
</feature>
<dbReference type="Pfam" id="PF19578">
    <property type="entry name" value="DUF6090"/>
    <property type="match status" value="1"/>
</dbReference>
<name>A0ABU3A755_9FLAO</name>
<reference evidence="2 3" key="1">
    <citation type="submission" date="2023-09" db="EMBL/GenBank/DDBJ databases">
        <authorList>
            <person name="Rey-Velasco X."/>
        </authorList>
    </citation>
    <scope>NUCLEOTIDE SEQUENCE [LARGE SCALE GENOMIC DNA]</scope>
    <source>
        <strain evidence="2 3">F388</strain>
    </source>
</reference>
<dbReference type="RefSeq" id="WP_311349555.1">
    <property type="nucleotide sequence ID" value="NZ_JAVRHR010000001.1"/>
</dbReference>
<dbReference type="EMBL" id="JAVRHR010000001">
    <property type="protein sequence ID" value="MDT0605992.1"/>
    <property type="molecule type" value="Genomic_DNA"/>
</dbReference>
<evidence type="ECO:0000313" key="2">
    <source>
        <dbReference type="EMBL" id="MDT0605992.1"/>
    </source>
</evidence>
<accession>A0ABU3A755</accession>
<protein>
    <submittedName>
        <fullName evidence="2">DUF6090 family protein</fullName>
    </submittedName>
</protein>
<sequence length="251" mass="29301">MIKLFRRIRQKLLSENKFSKYLLYAIGEIILVVIGILIALQINNWNEDLNIENQREKLIAALHSDALTTDNRLDFGLQMASDINQKLSHFLKILSRDNTTISRDTLKIYSSYIFQVANFKPAMSSYETAVSTGNIALLENETLLSQYIQFKDDYDWFKLHQDISGNMVYLGSVWEFRKKLGSTNLIMKNMGVYPKDFELNDTDFRAVFKEKETYATFESMQWLVRNQWEALNRAQMANKAIMETLTSMQNQ</sequence>
<gene>
    <name evidence="2" type="ORF">RM706_03080</name>
</gene>
<proteinExistence type="predicted"/>
<keyword evidence="1" id="KW-0812">Transmembrane</keyword>
<evidence type="ECO:0000313" key="3">
    <source>
        <dbReference type="Proteomes" id="UP001255246"/>
    </source>
</evidence>
<keyword evidence="1" id="KW-0472">Membrane</keyword>
<evidence type="ECO:0000256" key="1">
    <source>
        <dbReference type="SAM" id="Phobius"/>
    </source>
</evidence>